<proteinExistence type="predicted"/>
<reference evidence="3" key="3">
    <citation type="submission" date="2023-07" db="EMBL/GenBank/DDBJ databases">
        <title>Description of Mycobacterium gordonae subsp. intergordonae subsp.nov. and Mycobacterium gordonae subsp. gordonae subsp. nov.</title>
        <authorList>
            <person name="Huang H."/>
        </authorList>
    </citation>
    <scope>NUCLEOTIDE SEQUENCE [LARGE SCALE GENOMIC DNA]</scope>
    <source>
        <strain evidence="3">24</strain>
    </source>
</reference>
<dbReference type="AlphaFoldDB" id="A0A7D6E237"/>
<dbReference type="RefSeq" id="WP_180915443.1">
    <property type="nucleotide sequence ID" value="NZ_CP059165.1"/>
</dbReference>
<dbReference type="KEGG" id="mgor:H0P51_24730"/>
<dbReference type="GO" id="GO:0016787">
    <property type="term" value="F:hydrolase activity"/>
    <property type="evidence" value="ECO:0007669"/>
    <property type="project" value="UniProtKB-KW"/>
</dbReference>
<feature type="domain" description="AB hydrolase-1" evidence="1">
    <location>
        <begin position="33"/>
        <end position="282"/>
    </location>
</feature>
<protein>
    <submittedName>
        <fullName evidence="2">Alpha/beta hydrolase</fullName>
    </submittedName>
</protein>
<reference evidence="3" key="1">
    <citation type="submission" date="2020-07" db="EMBL/GenBank/DDBJ databases">
        <title>Description of Mycobacterium gordonae subsp. intergordonae subsp.nov. and Mycobacterium gordonae subsp. gordonae subsp. nov.</title>
        <authorList>
            <person name="Yu X."/>
        </authorList>
    </citation>
    <scope>NUCLEOTIDE SEQUENCE [LARGE SCALE GENOMIC DNA]</scope>
    <source>
        <strain evidence="3">24</strain>
    </source>
</reference>
<name>A0A7D6E237_9MYCO</name>
<dbReference type="PANTHER" id="PTHR43194">
    <property type="entry name" value="HYDROLASE ALPHA/BETA FOLD FAMILY"/>
    <property type="match status" value="1"/>
</dbReference>
<dbReference type="SUPFAM" id="SSF53474">
    <property type="entry name" value="alpha/beta-Hydrolases"/>
    <property type="match status" value="1"/>
</dbReference>
<accession>A0A7D6E237</accession>
<dbReference type="Gene3D" id="3.40.50.1820">
    <property type="entry name" value="alpha/beta hydrolase"/>
    <property type="match status" value="1"/>
</dbReference>
<evidence type="ECO:0000313" key="3">
    <source>
        <dbReference type="Proteomes" id="UP000510682"/>
    </source>
</evidence>
<keyword evidence="3" id="KW-1185">Reference proteome</keyword>
<dbReference type="EMBL" id="CP059165">
    <property type="protein sequence ID" value="QLL06866.1"/>
    <property type="molecule type" value="Genomic_DNA"/>
</dbReference>
<keyword evidence="2" id="KW-0378">Hydrolase</keyword>
<dbReference type="Pfam" id="PF12697">
    <property type="entry name" value="Abhydrolase_6"/>
    <property type="match status" value="1"/>
</dbReference>
<dbReference type="InterPro" id="IPR029058">
    <property type="entry name" value="AB_hydrolase_fold"/>
</dbReference>
<sequence>MLVSKKATYLKKVVTSKDGTSIGFREFGDGPGLVILHGGALASQHYMKLGTSLADAFTVYMPDRRGRGMSGPYGPHYSIEREDEDLDAIIATTGAQYVFGVADGGLFALHASTAIPAIRKVAVFEPVLFVGQPGLDEFKRIINRGQRLVDSGDIAAAMASLAKDSYDSDPRAQEVSAPYRLLGRVMTQPAICRALLWADARRVTGDGVPLRDLIVAWKQELDVVKATEGTLEDYAKVAAEVLLMCGTGAPTLFTGTLDALQQVLPRATRVELPGLNHGGPQDQGGNPAIIAEQLRRFFGRDT</sequence>
<organism evidence="2 3">
    <name type="scientific">Mycobacterium vicinigordonae</name>
    <dbReference type="NCBI Taxonomy" id="1719132"/>
    <lineage>
        <taxon>Bacteria</taxon>
        <taxon>Bacillati</taxon>
        <taxon>Actinomycetota</taxon>
        <taxon>Actinomycetes</taxon>
        <taxon>Mycobacteriales</taxon>
        <taxon>Mycobacteriaceae</taxon>
        <taxon>Mycobacterium</taxon>
    </lineage>
</organism>
<dbReference type="PANTHER" id="PTHR43194:SF2">
    <property type="entry name" value="PEROXISOMAL MEMBRANE PROTEIN LPX1"/>
    <property type="match status" value="1"/>
</dbReference>
<dbReference type="InterPro" id="IPR000073">
    <property type="entry name" value="AB_hydrolase_1"/>
</dbReference>
<dbReference type="Proteomes" id="UP000510682">
    <property type="component" value="Chromosome"/>
</dbReference>
<evidence type="ECO:0000259" key="1">
    <source>
        <dbReference type="Pfam" id="PF12697"/>
    </source>
</evidence>
<reference evidence="2 3" key="2">
    <citation type="submission" date="2020-07" db="EMBL/GenBank/DDBJ databases">
        <authorList>
            <person name="Yu X."/>
        </authorList>
    </citation>
    <scope>NUCLEOTIDE SEQUENCE [LARGE SCALE GENOMIC DNA]</scope>
    <source>
        <strain evidence="3">24</strain>
    </source>
</reference>
<gene>
    <name evidence="2" type="ORF">H0P51_24730</name>
</gene>
<dbReference type="InterPro" id="IPR050228">
    <property type="entry name" value="Carboxylesterase_BioH"/>
</dbReference>
<evidence type="ECO:0000313" key="2">
    <source>
        <dbReference type="EMBL" id="QLL06866.1"/>
    </source>
</evidence>